<sequence>MTAAVERLSPEHRALLRRSFYEHSTTEQIATEFHIAEDAVRARLHFALRELRAIVQEMVAAATPQTPQAPRPSMLRTVCPRRWVANLTSGPRPA</sequence>
<name>A0A7I7XS95_9MYCO</name>
<gene>
    <name evidence="1" type="ORF">MCNF_07000</name>
</gene>
<dbReference type="SUPFAM" id="SSF88659">
    <property type="entry name" value="Sigma3 and sigma4 domains of RNA polymerase sigma factors"/>
    <property type="match status" value="1"/>
</dbReference>
<organism evidence="1 2">
    <name type="scientific">Mycolicibacterium confluentis</name>
    <dbReference type="NCBI Taxonomy" id="28047"/>
    <lineage>
        <taxon>Bacteria</taxon>
        <taxon>Bacillati</taxon>
        <taxon>Actinomycetota</taxon>
        <taxon>Actinomycetes</taxon>
        <taxon>Mycobacteriales</taxon>
        <taxon>Mycobacteriaceae</taxon>
        <taxon>Mycolicibacterium</taxon>
    </lineage>
</organism>
<dbReference type="InterPro" id="IPR036388">
    <property type="entry name" value="WH-like_DNA-bd_sf"/>
</dbReference>
<keyword evidence="2" id="KW-1185">Reference proteome</keyword>
<dbReference type="GO" id="GO:0006352">
    <property type="term" value="P:DNA-templated transcription initiation"/>
    <property type="evidence" value="ECO:0007669"/>
    <property type="project" value="InterPro"/>
</dbReference>
<dbReference type="RefSeq" id="WP_085150444.1">
    <property type="nucleotide sequence ID" value="NZ_AP022612.1"/>
</dbReference>
<dbReference type="EMBL" id="AP022612">
    <property type="protein sequence ID" value="BBZ32095.1"/>
    <property type="molecule type" value="Genomic_DNA"/>
</dbReference>
<dbReference type="Gene3D" id="1.10.10.10">
    <property type="entry name" value="Winged helix-like DNA-binding domain superfamily/Winged helix DNA-binding domain"/>
    <property type="match status" value="1"/>
</dbReference>
<reference evidence="1" key="1">
    <citation type="journal article" date="2019" name="Emerg. Microbes Infect.">
        <title>Comprehensive subspecies identification of 175 nontuberculous mycobacteria species based on 7547 genomic profiles.</title>
        <authorList>
            <person name="Matsumoto Y."/>
            <person name="Kinjo T."/>
            <person name="Motooka D."/>
            <person name="Nabeya D."/>
            <person name="Jung N."/>
            <person name="Uechi K."/>
            <person name="Horii T."/>
            <person name="Iida T."/>
            <person name="Fujita J."/>
            <person name="Nakamura S."/>
        </authorList>
    </citation>
    <scope>NUCLEOTIDE SEQUENCE [LARGE SCALE GENOMIC DNA]</scope>
    <source>
        <strain evidence="1">JCM 13671</strain>
    </source>
</reference>
<dbReference type="AlphaFoldDB" id="A0A7I7XS95"/>
<evidence type="ECO:0000313" key="2">
    <source>
        <dbReference type="Proteomes" id="UP000466931"/>
    </source>
</evidence>
<dbReference type="GO" id="GO:0003700">
    <property type="term" value="F:DNA-binding transcription factor activity"/>
    <property type="evidence" value="ECO:0007669"/>
    <property type="project" value="InterPro"/>
</dbReference>
<dbReference type="OrthoDB" id="4639406at2"/>
<dbReference type="Proteomes" id="UP000466931">
    <property type="component" value="Chromosome"/>
</dbReference>
<dbReference type="InterPro" id="IPR013324">
    <property type="entry name" value="RNA_pol_sigma_r3/r4-like"/>
</dbReference>
<reference evidence="1" key="2">
    <citation type="submission" date="2020-02" db="EMBL/GenBank/DDBJ databases">
        <authorList>
            <person name="Matsumoto Y."/>
            <person name="Motooka D."/>
            <person name="Nakamura S."/>
        </authorList>
    </citation>
    <scope>NUCLEOTIDE SEQUENCE</scope>
    <source>
        <strain evidence="1">JCM 13671</strain>
    </source>
</reference>
<proteinExistence type="predicted"/>
<dbReference type="InterPro" id="IPR007630">
    <property type="entry name" value="RNA_pol_sigma70_r4"/>
</dbReference>
<dbReference type="Pfam" id="PF04545">
    <property type="entry name" value="Sigma70_r4"/>
    <property type="match status" value="1"/>
</dbReference>
<evidence type="ECO:0000313" key="1">
    <source>
        <dbReference type="EMBL" id="BBZ32095.1"/>
    </source>
</evidence>
<protein>
    <submittedName>
        <fullName evidence="1">Uncharacterized protein</fullName>
    </submittedName>
</protein>
<accession>A0A7I7XS95</accession>